<evidence type="ECO:0000259" key="2">
    <source>
        <dbReference type="Pfam" id="PF01757"/>
    </source>
</evidence>
<dbReference type="InterPro" id="IPR002656">
    <property type="entry name" value="Acyl_transf_3_dom"/>
</dbReference>
<reference evidence="3 4" key="1">
    <citation type="journal article" date="2007" name="Nat. Biotechnol.">
        <title>Genome sequence and identification of candidate vaccine antigens from the animal pathogen Dichelobacter nodosus.</title>
        <authorList>
            <person name="Myers G.S."/>
            <person name="Parker D."/>
            <person name="Al-Hasani K."/>
            <person name="Kennan R.M."/>
            <person name="Seemann T."/>
            <person name="Ren Q."/>
            <person name="Badger J.H."/>
            <person name="Selengut J.D."/>
            <person name="Deboy R.T."/>
            <person name="Tettelin H."/>
            <person name="Boyce J.D."/>
            <person name="McCarl V.P."/>
            <person name="Han X."/>
            <person name="Nelson W.C."/>
            <person name="Madupu R."/>
            <person name="Mohamoud Y."/>
            <person name="Holley T."/>
            <person name="Fedorova N."/>
            <person name="Khouri H."/>
            <person name="Bottomley S.P."/>
            <person name="Whittington R.J."/>
            <person name="Adler B."/>
            <person name="Songer J.G."/>
            <person name="Rood J.I."/>
            <person name="Paulsen I.T."/>
        </authorList>
    </citation>
    <scope>NUCLEOTIDE SEQUENCE [LARGE SCALE GENOMIC DNA]</scope>
    <source>
        <strain evidence="3 4">VCS1703A</strain>
    </source>
</reference>
<feature type="transmembrane region" description="Helical" evidence="1">
    <location>
        <begin position="196"/>
        <end position="218"/>
    </location>
</feature>
<feature type="transmembrane region" description="Helical" evidence="1">
    <location>
        <begin position="300"/>
        <end position="321"/>
    </location>
</feature>
<dbReference type="OrthoDB" id="341887at2"/>
<dbReference type="Pfam" id="PF01757">
    <property type="entry name" value="Acyl_transf_3"/>
    <property type="match status" value="1"/>
</dbReference>
<evidence type="ECO:0000256" key="1">
    <source>
        <dbReference type="SAM" id="Phobius"/>
    </source>
</evidence>
<feature type="transmembrane region" description="Helical" evidence="1">
    <location>
        <begin position="130"/>
        <end position="150"/>
    </location>
</feature>
<keyword evidence="1" id="KW-0812">Transmembrane</keyword>
<dbReference type="KEGG" id="dno:DNO_0252"/>
<dbReference type="STRING" id="246195.DNO_0252"/>
<dbReference type="AlphaFoldDB" id="A5EWC4"/>
<dbReference type="RefSeq" id="WP_012030599.1">
    <property type="nucleotide sequence ID" value="NC_009446.1"/>
</dbReference>
<feature type="transmembrane region" description="Helical" evidence="1">
    <location>
        <begin position="60"/>
        <end position="78"/>
    </location>
</feature>
<dbReference type="Proteomes" id="UP000000248">
    <property type="component" value="Chromosome"/>
</dbReference>
<organism evidence="3 4">
    <name type="scientific">Dichelobacter nodosus (strain VCS1703A)</name>
    <dbReference type="NCBI Taxonomy" id="246195"/>
    <lineage>
        <taxon>Bacteria</taxon>
        <taxon>Pseudomonadati</taxon>
        <taxon>Pseudomonadota</taxon>
        <taxon>Gammaproteobacteria</taxon>
        <taxon>Cardiobacteriales</taxon>
        <taxon>Cardiobacteriaceae</taxon>
        <taxon>Dichelobacter</taxon>
    </lineage>
</organism>
<proteinExistence type="predicted"/>
<dbReference type="PANTHER" id="PTHR36927">
    <property type="entry name" value="BLR4337 PROTEIN"/>
    <property type="match status" value="1"/>
</dbReference>
<dbReference type="eggNOG" id="COG1835">
    <property type="taxonomic scope" value="Bacteria"/>
</dbReference>
<evidence type="ECO:0000313" key="4">
    <source>
        <dbReference type="Proteomes" id="UP000000248"/>
    </source>
</evidence>
<dbReference type="InterPro" id="IPR050623">
    <property type="entry name" value="Glucan_succinyl_AcylTrfase"/>
</dbReference>
<keyword evidence="1" id="KW-1133">Transmembrane helix</keyword>
<protein>
    <submittedName>
        <fullName evidence="3">Conserved hypothetical membrane protein</fullName>
    </submittedName>
</protein>
<sequence length="373" mass="43407">MTYSPAPARHYYGLDILRATLMIIGVFWHSVEVLSPFGGFVYSSEIHRSWLLRAIVYPEHIFRMEAFFLVSGFFAMMVRTRKGKPAFWQARIKRVLVPVLLGCFGVNLGLQIFGSIFMNYQWSHFDMWRWVMHGWFLITLFTCAVIDMLLPMNAYQRASRLGIVFMSVIAVFGYVALQIGNVYYWHCYGPVSGNLFNFFIVNTVQYFPFYYGGGLLYVHREQLEHLSRRFWFFLIAVTLLSATLEYCNNMRIVRIFLSDNWLWTSLTYRLNHVCAAGGIAFLLFYWCYRSTYQGGKTLKYLIDSAIVVYLVHHPLVIIYGWLFDSPQLSNGAYYALLVVITLISCYIAYEIIRRHAALRFAFGLKTAPKPVSP</sequence>
<accession>A5EWC4</accession>
<feature type="transmembrane region" description="Helical" evidence="1">
    <location>
        <begin position="230"/>
        <end position="246"/>
    </location>
</feature>
<feature type="transmembrane region" description="Helical" evidence="1">
    <location>
        <begin position="162"/>
        <end position="184"/>
    </location>
</feature>
<keyword evidence="4" id="KW-1185">Reference proteome</keyword>
<feature type="transmembrane region" description="Helical" evidence="1">
    <location>
        <begin position="266"/>
        <end position="288"/>
    </location>
</feature>
<evidence type="ECO:0000313" key="3">
    <source>
        <dbReference type="EMBL" id="ABQ13892.1"/>
    </source>
</evidence>
<feature type="domain" description="Acyltransferase 3" evidence="2">
    <location>
        <begin position="12"/>
        <end position="349"/>
    </location>
</feature>
<dbReference type="GO" id="GO:0016747">
    <property type="term" value="F:acyltransferase activity, transferring groups other than amino-acyl groups"/>
    <property type="evidence" value="ECO:0007669"/>
    <property type="project" value="InterPro"/>
</dbReference>
<dbReference type="EMBL" id="CP000513">
    <property type="protein sequence ID" value="ABQ13892.1"/>
    <property type="molecule type" value="Genomic_DNA"/>
</dbReference>
<feature type="transmembrane region" description="Helical" evidence="1">
    <location>
        <begin position="99"/>
        <end position="118"/>
    </location>
</feature>
<dbReference type="HOGENOM" id="CLU_036182_1_1_6"/>
<name>A5EWC4_DICNV</name>
<feature type="transmembrane region" description="Helical" evidence="1">
    <location>
        <begin position="333"/>
        <end position="352"/>
    </location>
</feature>
<dbReference type="PANTHER" id="PTHR36927:SF1">
    <property type="entry name" value="MDO-LIKE PROTEIN"/>
    <property type="match status" value="1"/>
</dbReference>
<keyword evidence="1" id="KW-0472">Membrane</keyword>
<gene>
    <name evidence="3" type="ordered locus">DNO_0252</name>
</gene>